<dbReference type="PANTHER" id="PTHR31650:SF34">
    <property type="entry name" value="O-ACYLTRANSFERASE WSD1-LIKE ISOFORM X1"/>
    <property type="match status" value="1"/>
</dbReference>
<protein>
    <recommendedName>
        <fullName evidence="1">O-acyltransferase WSD1 C-terminal domain-containing protein</fullName>
    </recommendedName>
</protein>
<dbReference type="PANTHER" id="PTHR31650">
    <property type="entry name" value="O-ACYLTRANSFERASE (WSD1-LIKE) FAMILY PROTEIN"/>
    <property type="match status" value="1"/>
</dbReference>
<dbReference type="Proteomes" id="UP001085076">
    <property type="component" value="Miscellaneous, Linkage group lg07"/>
</dbReference>
<dbReference type="Pfam" id="PF06974">
    <property type="entry name" value="WS_DGAT_C"/>
    <property type="match status" value="1"/>
</dbReference>
<keyword evidence="3" id="KW-1185">Reference proteome</keyword>
<comment type="caution">
    <text evidence="2">The sequence shown here is derived from an EMBL/GenBank/DDBJ whole genome shotgun (WGS) entry which is preliminary data.</text>
</comment>
<name>A0A9D5H877_9LILI</name>
<feature type="domain" description="O-acyltransferase WSD1 C-terminal" evidence="1">
    <location>
        <begin position="103"/>
        <end position="256"/>
    </location>
</feature>
<dbReference type="InterPro" id="IPR045034">
    <property type="entry name" value="O-acyltransferase_WSD1-like"/>
</dbReference>
<reference evidence="2" key="2">
    <citation type="journal article" date="2022" name="Hortic Res">
        <title>The genome of Dioscorea zingiberensis sheds light on the biosynthesis, origin and evolution of the medicinally important diosgenin saponins.</title>
        <authorList>
            <person name="Li Y."/>
            <person name="Tan C."/>
            <person name="Li Z."/>
            <person name="Guo J."/>
            <person name="Li S."/>
            <person name="Chen X."/>
            <person name="Wang C."/>
            <person name="Dai X."/>
            <person name="Yang H."/>
            <person name="Song W."/>
            <person name="Hou L."/>
            <person name="Xu J."/>
            <person name="Tong Z."/>
            <person name="Xu A."/>
            <person name="Yuan X."/>
            <person name="Wang W."/>
            <person name="Yang Q."/>
            <person name="Chen L."/>
            <person name="Sun Z."/>
            <person name="Wang K."/>
            <person name="Pan B."/>
            <person name="Chen J."/>
            <person name="Bao Y."/>
            <person name="Liu F."/>
            <person name="Qi X."/>
            <person name="Gang D.R."/>
            <person name="Wen J."/>
            <person name="Li J."/>
        </authorList>
    </citation>
    <scope>NUCLEOTIDE SEQUENCE</scope>
    <source>
        <strain evidence="2">Dzin_1.0</strain>
    </source>
</reference>
<gene>
    <name evidence="2" type="ORF">J5N97_023787</name>
</gene>
<evidence type="ECO:0000313" key="2">
    <source>
        <dbReference type="EMBL" id="KAJ0966870.1"/>
    </source>
</evidence>
<dbReference type="EMBL" id="JAGGNH010000007">
    <property type="protein sequence ID" value="KAJ0966870.1"/>
    <property type="molecule type" value="Genomic_DNA"/>
</dbReference>
<accession>A0A9D5H877</accession>
<dbReference type="GO" id="GO:0005886">
    <property type="term" value="C:plasma membrane"/>
    <property type="evidence" value="ECO:0007669"/>
    <property type="project" value="TreeGrafter"/>
</dbReference>
<dbReference type="AlphaFoldDB" id="A0A9D5H877"/>
<sequence length="278" mass="31557">MEDSVSTIRSGFPFVECRPTTLSYVTFSLHDIKLIKDKVNGSVNDVLVGMIFHGLHLYMQEVDPWSNNKSSPQVTALVLLNTRGVTSYKSMEEMREPNSKARWGNQFAFMHIPMPRFDDDNNNKNKNKKVDDPFHFVLQAKKYIKAKRFSFGLHLTGALLEIIRKLRGPQAASGYTLKTLTNSSLAISNIIGPIEQVQLHGHPISGFHFMMLRAPQSLTITILSYMGNVRVAFGAEKDFIDSQLLVSCTEKSFKMLYEAAIADEEDHVYRHEFHAKQT</sequence>
<reference evidence="2" key="1">
    <citation type="submission" date="2021-03" db="EMBL/GenBank/DDBJ databases">
        <authorList>
            <person name="Li Z."/>
            <person name="Yang C."/>
        </authorList>
    </citation>
    <scope>NUCLEOTIDE SEQUENCE</scope>
    <source>
        <strain evidence="2">Dzin_1.0</strain>
        <tissue evidence="2">Leaf</tissue>
    </source>
</reference>
<proteinExistence type="predicted"/>
<dbReference type="OrthoDB" id="619536at2759"/>
<organism evidence="2 3">
    <name type="scientific">Dioscorea zingiberensis</name>
    <dbReference type="NCBI Taxonomy" id="325984"/>
    <lineage>
        <taxon>Eukaryota</taxon>
        <taxon>Viridiplantae</taxon>
        <taxon>Streptophyta</taxon>
        <taxon>Embryophyta</taxon>
        <taxon>Tracheophyta</taxon>
        <taxon>Spermatophyta</taxon>
        <taxon>Magnoliopsida</taxon>
        <taxon>Liliopsida</taxon>
        <taxon>Dioscoreales</taxon>
        <taxon>Dioscoreaceae</taxon>
        <taxon>Dioscorea</taxon>
    </lineage>
</organism>
<dbReference type="InterPro" id="IPR009721">
    <property type="entry name" value="O-acyltransferase_WSD1_C"/>
</dbReference>
<evidence type="ECO:0000259" key="1">
    <source>
        <dbReference type="Pfam" id="PF06974"/>
    </source>
</evidence>
<dbReference type="GO" id="GO:0008374">
    <property type="term" value="F:O-acyltransferase activity"/>
    <property type="evidence" value="ECO:0007669"/>
    <property type="project" value="InterPro"/>
</dbReference>
<dbReference type="GO" id="GO:0019432">
    <property type="term" value="P:triglyceride biosynthetic process"/>
    <property type="evidence" value="ECO:0007669"/>
    <property type="project" value="TreeGrafter"/>
</dbReference>
<evidence type="ECO:0000313" key="3">
    <source>
        <dbReference type="Proteomes" id="UP001085076"/>
    </source>
</evidence>